<dbReference type="PANTHER" id="PTHR31001:SF58">
    <property type="entry name" value="ZN(II)2CYS6 TRANSCRIPTION FACTOR (EUROFUNG)"/>
    <property type="match status" value="1"/>
</dbReference>
<name>A0AA38REL4_9PEZI</name>
<organism evidence="6 7">
    <name type="scientific">Pleurostoma richardsiae</name>
    <dbReference type="NCBI Taxonomy" id="41990"/>
    <lineage>
        <taxon>Eukaryota</taxon>
        <taxon>Fungi</taxon>
        <taxon>Dikarya</taxon>
        <taxon>Ascomycota</taxon>
        <taxon>Pezizomycotina</taxon>
        <taxon>Sordariomycetes</taxon>
        <taxon>Sordariomycetidae</taxon>
        <taxon>Calosphaeriales</taxon>
        <taxon>Pleurostomataceae</taxon>
        <taxon>Pleurostoma</taxon>
    </lineage>
</organism>
<sequence length="667" mass="74218">MACPSETEQPAGYFSTFAVGDSANYPGRGRSQKRNRKIFVCMSCHKRKLKCDKNLPCDRCEAAGTPHSCSYQVRPESTSGRGDAPVSPPASDEQSPPESHEAQRPALGRAFYRPSDRRCRVSGTTHWAEIASEFEEACPYLFGTDSRWETRYRQLKGLKNLFPSLSGPNFPFGHQGFLAKSRAQILEVFPPRPVVETLVDNYMSTYESTYRLFHPQQLRDELDAFYQSCDDVPDGWFAQLCMILAFGCQTASNDVFERTMYYAECWTIFFLDAAELLFGLSPYMVSPDLTAVRTLCLMVLARQADTFKGSDTAQLATVMGVLRNLALSAQLHRTTKIFEGMPEFEAEMRRRLWVTVRLLDVDVAMRCGTAFLCTEYDADAPLNINDGDLVRGDDGGWLLDNKPSKAHQYTDGTFQVKLTELLPLLEKIITTVNSPFRPALDYDVVLLLDDELRKRLRDTQLTFASAPPDDNVACAQKAKVQSQMLQVLIHRTLLALHHTPSRSSSEASPQEMSRGFVVESAMALLDVHHQWAAAISSPQSSIHTNIGSSRAGGWLVDVSHDDFGAAVMYILNAVRRRELDGGASCHRDIASGGAYLLARRSAEIMAATACRSVAHHKEFVGISILLACLEGIMAKEADMYPRMLALADWVEANVMSEGKIWAGHMPS</sequence>
<dbReference type="SUPFAM" id="SSF57701">
    <property type="entry name" value="Zn2/Cys6 DNA-binding domain"/>
    <property type="match status" value="1"/>
</dbReference>
<comment type="caution">
    <text evidence="6">The sequence shown here is derived from an EMBL/GenBank/DDBJ whole genome shotgun (WGS) entry which is preliminary data.</text>
</comment>
<dbReference type="Gene3D" id="4.10.240.10">
    <property type="entry name" value="Zn(2)-C6 fungal-type DNA-binding domain"/>
    <property type="match status" value="1"/>
</dbReference>
<evidence type="ECO:0000313" key="6">
    <source>
        <dbReference type="EMBL" id="KAJ9133966.1"/>
    </source>
</evidence>
<feature type="compositionally biased region" description="Polar residues" evidence="4">
    <location>
        <begin position="67"/>
        <end position="80"/>
    </location>
</feature>
<dbReference type="InterPro" id="IPR050613">
    <property type="entry name" value="Sec_Metabolite_Reg"/>
</dbReference>
<dbReference type="GO" id="GO:0000981">
    <property type="term" value="F:DNA-binding transcription factor activity, RNA polymerase II-specific"/>
    <property type="evidence" value="ECO:0007669"/>
    <property type="project" value="InterPro"/>
</dbReference>
<dbReference type="GO" id="GO:0006351">
    <property type="term" value="P:DNA-templated transcription"/>
    <property type="evidence" value="ECO:0007669"/>
    <property type="project" value="InterPro"/>
</dbReference>
<evidence type="ECO:0000259" key="5">
    <source>
        <dbReference type="PROSITE" id="PS50048"/>
    </source>
</evidence>
<evidence type="ECO:0000256" key="3">
    <source>
        <dbReference type="ARBA" id="ARBA00023242"/>
    </source>
</evidence>
<dbReference type="PROSITE" id="PS50048">
    <property type="entry name" value="ZN2_CY6_FUNGAL_2"/>
    <property type="match status" value="1"/>
</dbReference>
<dbReference type="CDD" id="cd00067">
    <property type="entry name" value="GAL4"/>
    <property type="match status" value="1"/>
</dbReference>
<evidence type="ECO:0000256" key="1">
    <source>
        <dbReference type="ARBA" id="ARBA00004123"/>
    </source>
</evidence>
<dbReference type="EMBL" id="JANBVO010000046">
    <property type="protein sequence ID" value="KAJ9133966.1"/>
    <property type="molecule type" value="Genomic_DNA"/>
</dbReference>
<dbReference type="AlphaFoldDB" id="A0AA38REL4"/>
<evidence type="ECO:0000313" key="7">
    <source>
        <dbReference type="Proteomes" id="UP001174694"/>
    </source>
</evidence>
<dbReference type="SMART" id="SM00066">
    <property type="entry name" value="GAL4"/>
    <property type="match status" value="1"/>
</dbReference>
<dbReference type="PANTHER" id="PTHR31001">
    <property type="entry name" value="UNCHARACTERIZED TRANSCRIPTIONAL REGULATORY PROTEIN"/>
    <property type="match status" value="1"/>
</dbReference>
<reference evidence="6" key="1">
    <citation type="submission" date="2022-07" db="EMBL/GenBank/DDBJ databases">
        <title>Fungi with potential for degradation of polypropylene.</title>
        <authorList>
            <person name="Gostincar C."/>
        </authorList>
    </citation>
    <scope>NUCLEOTIDE SEQUENCE</scope>
    <source>
        <strain evidence="6">EXF-13308</strain>
    </source>
</reference>
<dbReference type="CDD" id="cd12148">
    <property type="entry name" value="fungal_TF_MHR"/>
    <property type="match status" value="1"/>
</dbReference>
<feature type="domain" description="Zn(2)-C6 fungal-type" evidence="5">
    <location>
        <begin position="40"/>
        <end position="71"/>
    </location>
</feature>
<comment type="subcellular location">
    <subcellularLocation>
        <location evidence="1">Nucleus</location>
    </subcellularLocation>
</comment>
<dbReference type="Proteomes" id="UP001174694">
    <property type="component" value="Unassembled WGS sequence"/>
</dbReference>
<keyword evidence="3" id="KW-0539">Nucleus</keyword>
<feature type="region of interest" description="Disordered" evidence="4">
    <location>
        <begin position="66"/>
        <end position="107"/>
    </location>
</feature>
<dbReference type="InterPro" id="IPR001138">
    <property type="entry name" value="Zn2Cys6_DnaBD"/>
</dbReference>
<dbReference type="InterPro" id="IPR007219">
    <property type="entry name" value="XnlR_reg_dom"/>
</dbReference>
<proteinExistence type="predicted"/>
<gene>
    <name evidence="6" type="ORF">NKR23_g10394</name>
</gene>
<dbReference type="GO" id="GO:0003677">
    <property type="term" value="F:DNA binding"/>
    <property type="evidence" value="ECO:0007669"/>
    <property type="project" value="InterPro"/>
</dbReference>
<dbReference type="InterPro" id="IPR036864">
    <property type="entry name" value="Zn2-C6_fun-type_DNA-bd_sf"/>
</dbReference>
<dbReference type="Pfam" id="PF00172">
    <property type="entry name" value="Zn_clus"/>
    <property type="match status" value="1"/>
</dbReference>
<protein>
    <submittedName>
        <fullName evidence="6">Oleate activated transcription factor 3</fullName>
    </submittedName>
</protein>
<dbReference type="GO" id="GO:0005634">
    <property type="term" value="C:nucleus"/>
    <property type="evidence" value="ECO:0007669"/>
    <property type="project" value="UniProtKB-SubCell"/>
</dbReference>
<keyword evidence="7" id="KW-1185">Reference proteome</keyword>
<dbReference type="PROSITE" id="PS00463">
    <property type="entry name" value="ZN2_CY6_FUNGAL_1"/>
    <property type="match status" value="1"/>
</dbReference>
<dbReference type="Pfam" id="PF04082">
    <property type="entry name" value="Fungal_trans"/>
    <property type="match status" value="1"/>
</dbReference>
<evidence type="ECO:0000256" key="4">
    <source>
        <dbReference type="SAM" id="MobiDB-lite"/>
    </source>
</evidence>
<accession>A0AA38REL4</accession>
<evidence type="ECO:0000256" key="2">
    <source>
        <dbReference type="ARBA" id="ARBA00022723"/>
    </source>
</evidence>
<keyword evidence="2" id="KW-0479">Metal-binding</keyword>
<dbReference type="GO" id="GO:0008270">
    <property type="term" value="F:zinc ion binding"/>
    <property type="evidence" value="ECO:0007669"/>
    <property type="project" value="InterPro"/>
</dbReference>